<proteinExistence type="inferred from homology"/>
<dbReference type="InterPro" id="IPR036388">
    <property type="entry name" value="WH-like_DNA-bd_sf"/>
</dbReference>
<evidence type="ECO:0000313" key="7">
    <source>
        <dbReference type="EMBL" id="MFD0780646.1"/>
    </source>
</evidence>
<evidence type="ECO:0000259" key="5">
    <source>
        <dbReference type="Pfam" id="PF08281"/>
    </source>
</evidence>
<dbReference type="Proteomes" id="UP001597042">
    <property type="component" value="Unassembled WGS sequence"/>
</dbReference>
<comment type="similarity">
    <text evidence="1">Belongs to the sigma-70 factor family. ECF subfamily.</text>
</comment>
<evidence type="ECO:0000256" key="3">
    <source>
        <dbReference type="ARBA" id="ARBA00023082"/>
    </source>
</evidence>
<name>A0ABW2ZQY2_9MICO</name>
<gene>
    <name evidence="7" type="ORF">ACFQZV_04950</name>
</gene>
<dbReference type="Pfam" id="PF20239">
    <property type="entry name" value="DUF6596"/>
    <property type="match status" value="1"/>
</dbReference>
<keyword evidence="4" id="KW-0804">Transcription</keyword>
<comment type="caution">
    <text evidence="7">The sequence shown here is derived from an EMBL/GenBank/DDBJ whole genome shotgun (WGS) entry which is preliminary data.</text>
</comment>
<dbReference type="PANTHER" id="PTHR47756:SF2">
    <property type="entry name" value="BLL6612 PROTEIN"/>
    <property type="match status" value="1"/>
</dbReference>
<keyword evidence="3" id="KW-0731">Sigma factor</keyword>
<evidence type="ECO:0000256" key="2">
    <source>
        <dbReference type="ARBA" id="ARBA00023015"/>
    </source>
</evidence>
<evidence type="ECO:0000256" key="1">
    <source>
        <dbReference type="ARBA" id="ARBA00010641"/>
    </source>
</evidence>
<evidence type="ECO:0000259" key="6">
    <source>
        <dbReference type="Pfam" id="PF20239"/>
    </source>
</evidence>
<dbReference type="Pfam" id="PF08281">
    <property type="entry name" value="Sigma70_r4_2"/>
    <property type="match status" value="1"/>
</dbReference>
<keyword evidence="8" id="KW-1185">Reference proteome</keyword>
<reference evidence="8" key="1">
    <citation type="journal article" date="2019" name="Int. J. Syst. Evol. Microbiol.">
        <title>The Global Catalogue of Microorganisms (GCM) 10K type strain sequencing project: providing services to taxonomists for standard genome sequencing and annotation.</title>
        <authorList>
            <consortium name="The Broad Institute Genomics Platform"/>
            <consortium name="The Broad Institute Genome Sequencing Center for Infectious Disease"/>
            <person name="Wu L."/>
            <person name="Ma J."/>
        </authorList>
    </citation>
    <scope>NUCLEOTIDE SEQUENCE [LARGE SCALE GENOMIC DNA]</scope>
    <source>
        <strain evidence="8">CCUG 50754</strain>
    </source>
</reference>
<dbReference type="InterPro" id="IPR013324">
    <property type="entry name" value="RNA_pol_sigma_r3/r4-like"/>
</dbReference>
<dbReference type="RefSeq" id="WP_378751223.1">
    <property type="nucleotide sequence ID" value="NZ_JBHSSV010000004.1"/>
</dbReference>
<dbReference type="SUPFAM" id="SSF88659">
    <property type="entry name" value="Sigma3 and sigma4 domains of RNA polymerase sigma factors"/>
    <property type="match status" value="1"/>
</dbReference>
<sequence>MPDPAVAEVFGTQWPRLVATLRADFGDLDLAEDAAGHAFAVAAERWPHEGMPDAPGAWLVTVARRWAIDQARRDVRWRQRQSDVKAMIETPPRERGAVDDDLLAMIFGCCHRALDEPAQVALTLRYVVGLPTAAIARSFLLPEATMAKRLVRAKKKVAASGIPFRVPDRSDLGSPLSEVLRVVYVIYTQGHAAPSGELIRGDLCDEARWLAGSLCELLPDQSEVWGLAALLAFTDARRPARLDADGEVVVLQDQDRTLWNARAVADGRRLLDTALRMRRIGTYQLQAAIAAAHTTAPSFEATDWRTIRRLYAALAHIEPTPIVGLNEAVAVSMAEGPAAGLARLADLDAELGDYHYFHLARADMLAAAGEVDQARAAFARAEELCGNPAEVRAIRRVAVSRLDEATARLPGAS</sequence>
<accession>A0ABW2ZQY2</accession>
<dbReference type="SUPFAM" id="SSF88946">
    <property type="entry name" value="Sigma2 domain of RNA polymerase sigma factors"/>
    <property type="match status" value="1"/>
</dbReference>
<dbReference type="PANTHER" id="PTHR47756">
    <property type="entry name" value="BLL6612 PROTEIN-RELATED"/>
    <property type="match status" value="1"/>
</dbReference>
<feature type="domain" description="RNA polymerase sigma factor 70 region 4 type 2" evidence="5">
    <location>
        <begin position="106"/>
        <end position="156"/>
    </location>
</feature>
<protein>
    <submittedName>
        <fullName evidence="7">RNA polymerase sigma factor</fullName>
    </submittedName>
</protein>
<dbReference type="InterPro" id="IPR013325">
    <property type="entry name" value="RNA_pol_sigma_r2"/>
</dbReference>
<organism evidence="7 8">
    <name type="scientific">Microbacterium koreense</name>
    <dbReference type="NCBI Taxonomy" id="323761"/>
    <lineage>
        <taxon>Bacteria</taxon>
        <taxon>Bacillati</taxon>
        <taxon>Actinomycetota</taxon>
        <taxon>Actinomycetes</taxon>
        <taxon>Micrococcales</taxon>
        <taxon>Microbacteriaceae</taxon>
        <taxon>Microbacterium</taxon>
    </lineage>
</organism>
<evidence type="ECO:0000313" key="8">
    <source>
        <dbReference type="Proteomes" id="UP001597042"/>
    </source>
</evidence>
<dbReference type="Gene3D" id="1.10.10.10">
    <property type="entry name" value="Winged helix-like DNA-binding domain superfamily/Winged helix DNA-binding domain"/>
    <property type="match status" value="1"/>
</dbReference>
<dbReference type="Gene3D" id="1.10.1740.10">
    <property type="match status" value="1"/>
</dbReference>
<evidence type="ECO:0000256" key="4">
    <source>
        <dbReference type="ARBA" id="ARBA00023163"/>
    </source>
</evidence>
<dbReference type="EMBL" id="JBHTIM010000001">
    <property type="protein sequence ID" value="MFD0780646.1"/>
    <property type="molecule type" value="Genomic_DNA"/>
</dbReference>
<dbReference type="InterPro" id="IPR046531">
    <property type="entry name" value="DUF6596"/>
</dbReference>
<dbReference type="InterPro" id="IPR013249">
    <property type="entry name" value="RNA_pol_sigma70_r4_t2"/>
</dbReference>
<feature type="domain" description="DUF6596" evidence="6">
    <location>
        <begin position="176"/>
        <end position="274"/>
    </location>
</feature>
<keyword evidence="2" id="KW-0805">Transcription regulation</keyword>